<feature type="compositionally biased region" description="Acidic residues" evidence="1">
    <location>
        <begin position="390"/>
        <end position="402"/>
    </location>
</feature>
<dbReference type="InterPro" id="IPR032675">
    <property type="entry name" value="LRR_dom_sf"/>
</dbReference>
<reference evidence="3" key="2">
    <citation type="submission" date="2010-04" db="EMBL/GenBank/DDBJ databases">
        <authorList>
            <person name="Buell R."/>
            <person name="Hamilton J."/>
            <person name="Hostetler J."/>
        </authorList>
    </citation>
    <scope>NUCLEOTIDE SEQUENCE [LARGE SCALE GENOMIC DNA]</scope>
    <source>
        <strain evidence="3">DAOM:BR144</strain>
    </source>
</reference>
<dbReference type="AlphaFoldDB" id="K3WMF4"/>
<feature type="region of interest" description="Disordered" evidence="1">
    <location>
        <begin position="390"/>
        <end position="413"/>
    </location>
</feature>
<accession>K3WMF4</accession>
<dbReference type="Gene3D" id="3.80.10.10">
    <property type="entry name" value="Ribonuclease Inhibitor"/>
    <property type="match status" value="2"/>
</dbReference>
<reference evidence="2" key="3">
    <citation type="submission" date="2015-02" db="UniProtKB">
        <authorList>
            <consortium name="EnsemblProtists"/>
        </authorList>
    </citation>
    <scope>IDENTIFICATION</scope>
    <source>
        <strain evidence="2">DAOM BR144</strain>
    </source>
</reference>
<feature type="region of interest" description="Disordered" evidence="1">
    <location>
        <begin position="1"/>
        <end position="67"/>
    </location>
</feature>
<evidence type="ECO:0000313" key="2">
    <source>
        <dbReference type="EnsemblProtists" id="PYU1_T006146"/>
    </source>
</evidence>
<dbReference type="eggNOG" id="ENOG502SJ4W">
    <property type="taxonomic scope" value="Eukaryota"/>
</dbReference>
<organism evidence="2 3">
    <name type="scientific">Globisporangium ultimum (strain ATCC 200006 / CBS 805.95 / DAOM BR144)</name>
    <name type="common">Pythium ultimum</name>
    <dbReference type="NCBI Taxonomy" id="431595"/>
    <lineage>
        <taxon>Eukaryota</taxon>
        <taxon>Sar</taxon>
        <taxon>Stramenopiles</taxon>
        <taxon>Oomycota</taxon>
        <taxon>Peronosporomycetes</taxon>
        <taxon>Pythiales</taxon>
        <taxon>Pythiaceae</taxon>
        <taxon>Globisporangium</taxon>
    </lineage>
</organism>
<dbReference type="VEuPathDB" id="FungiDB:PYU1_G006134"/>
<reference evidence="3" key="1">
    <citation type="journal article" date="2010" name="Genome Biol.">
        <title>Genome sequence of the necrotrophic plant pathogen Pythium ultimum reveals original pathogenicity mechanisms and effector repertoire.</title>
        <authorList>
            <person name="Levesque C.A."/>
            <person name="Brouwer H."/>
            <person name="Cano L."/>
            <person name="Hamilton J.P."/>
            <person name="Holt C."/>
            <person name="Huitema E."/>
            <person name="Raffaele S."/>
            <person name="Robideau G.P."/>
            <person name="Thines M."/>
            <person name="Win J."/>
            <person name="Zerillo M.M."/>
            <person name="Beakes G.W."/>
            <person name="Boore J.L."/>
            <person name="Busam D."/>
            <person name="Dumas B."/>
            <person name="Ferriera S."/>
            <person name="Fuerstenberg S.I."/>
            <person name="Gachon C.M."/>
            <person name="Gaulin E."/>
            <person name="Govers F."/>
            <person name="Grenville-Briggs L."/>
            <person name="Horner N."/>
            <person name="Hostetler J."/>
            <person name="Jiang R.H."/>
            <person name="Johnson J."/>
            <person name="Krajaejun T."/>
            <person name="Lin H."/>
            <person name="Meijer H.J."/>
            <person name="Moore B."/>
            <person name="Morris P."/>
            <person name="Phuntmart V."/>
            <person name="Puiu D."/>
            <person name="Shetty J."/>
            <person name="Stajich J.E."/>
            <person name="Tripathy S."/>
            <person name="Wawra S."/>
            <person name="van West P."/>
            <person name="Whitty B.R."/>
            <person name="Coutinho P.M."/>
            <person name="Henrissat B."/>
            <person name="Martin F."/>
            <person name="Thomas P.D."/>
            <person name="Tyler B.M."/>
            <person name="De Vries R.P."/>
            <person name="Kamoun S."/>
            <person name="Yandell M."/>
            <person name="Tisserat N."/>
            <person name="Buell C.R."/>
        </authorList>
    </citation>
    <scope>NUCLEOTIDE SEQUENCE</scope>
    <source>
        <strain evidence="3">DAOM:BR144</strain>
    </source>
</reference>
<dbReference type="Proteomes" id="UP000019132">
    <property type="component" value="Unassembled WGS sequence"/>
</dbReference>
<feature type="compositionally biased region" description="Basic residues" evidence="1">
    <location>
        <begin position="1"/>
        <end position="11"/>
    </location>
</feature>
<protein>
    <submittedName>
        <fullName evidence="2">Uncharacterized protein</fullName>
    </submittedName>
</protein>
<dbReference type="EnsemblProtists" id="PYU1_T006146">
    <property type="protein sequence ID" value="PYU1_T006146"/>
    <property type="gene ID" value="PYU1_G006134"/>
</dbReference>
<dbReference type="OMA" id="CDEEWRV"/>
<evidence type="ECO:0000313" key="3">
    <source>
        <dbReference type="Proteomes" id="UP000019132"/>
    </source>
</evidence>
<feature type="compositionally biased region" description="Low complexity" evidence="1">
    <location>
        <begin position="12"/>
        <end position="22"/>
    </location>
</feature>
<sequence>MGRGEQRKRKAPSSSPSSAPAPKHTQQPRDAKYAIAAITDPPSPVAPATESFSSERQSTHGAPNAPLDTFDLHELPRSVLELVFSFAVKDLSLKIRPSKCKGWKRVHRPKVAIDALNEWRTVCKYWHECIGEIVAQFKQRRLKINFSYKNHTQVQESVAQILLRGEKLVDLRVALYGYYDVRHGLDAANYIAWEDILRHCPNLQRLDLSEMAFLTRTHMAKLVQAASQHCLKLQALILPLPLAWDKYARFYTRVREGEDAFLPDDEIFMSHLERALARWFTRGRHSGLRQLTTAHSIWTSNAFASALANYCPKIEVLDGWKLTYLCDGWAPITCDEEWKVALDRWELFCKHCVNLREFNWAVVPFTDEFFRPFGATPKVLLTDLHMDFSDSQDDDASSDEEDGPPRQALFGANEPTAAATTAARTSRPQTPNSYFDISKPYSSEGLCALLRGLPFLTRFKVYLHPRARIDLNVFDDRFLNRLAQSTPYLEKLSIVEPGQYKDTDAIGTITEKGLMALAAMPSLSDVALTALKEVSADGILAFVRSRAASVRQRNIKIGVMKGIGICIIDILKALAKAEPHSFESKSFAVVIENQGLYRGCVTDSLLSTKRVEDKLHSLRTLLEKAHPTLRCQLTLEKERNPLLRKDLPYHIAKFAIFSTNWKFPNEFGSGTFYRGDISYDAKEAFEMILKVGA</sequence>
<dbReference type="EMBL" id="GL376625">
    <property type="status" value="NOT_ANNOTATED_CDS"/>
    <property type="molecule type" value="Genomic_DNA"/>
</dbReference>
<evidence type="ECO:0000256" key="1">
    <source>
        <dbReference type="SAM" id="MobiDB-lite"/>
    </source>
</evidence>
<keyword evidence="3" id="KW-1185">Reference proteome</keyword>
<dbReference type="SUPFAM" id="SSF52047">
    <property type="entry name" value="RNI-like"/>
    <property type="match status" value="1"/>
</dbReference>
<dbReference type="HOGENOM" id="CLU_458940_0_0_1"/>
<feature type="compositionally biased region" description="Polar residues" evidence="1">
    <location>
        <begin position="50"/>
        <end position="61"/>
    </location>
</feature>
<dbReference type="InParanoid" id="K3WMF4"/>
<name>K3WMF4_GLOUD</name>
<proteinExistence type="predicted"/>